<dbReference type="GO" id="GO:0005789">
    <property type="term" value="C:endoplasmic reticulum membrane"/>
    <property type="evidence" value="ECO:0007669"/>
    <property type="project" value="UniProtKB-SubCell"/>
</dbReference>
<keyword evidence="4" id="KW-0813">Transport</keyword>
<evidence type="ECO:0000256" key="14">
    <source>
        <dbReference type="SAM" id="MobiDB-lite"/>
    </source>
</evidence>
<evidence type="ECO:0000256" key="3">
    <source>
        <dbReference type="ARBA" id="ARBA00016584"/>
    </source>
</evidence>
<evidence type="ECO:0000256" key="9">
    <source>
        <dbReference type="ARBA" id="ARBA00022837"/>
    </source>
</evidence>
<dbReference type="GO" id="GO:0006816">
    <property type="term" value="P:calcium ion transport"/>
    <property type="evidence" value="ECO:0007669"/>
    <property type="project" value="UniProtKB-KW"/>
</dbReference>
<evidence type="ECO:0000256" key="11">
    <source>
        <dbReference type="ARBA" id="ARBA00023065"/>
    </source>
</evidence>
<reference evidence="16 17" key="1">
    <citation type="submission" date="2016-10" db="EMBL/GenBank/DDBJ databases">
        <title>Genome sequence of the basidiomycete white-rot fungus Trametes pubescens.</title>
        <authorList>
            <person name="Makela M.R."/>
            <person name="Granchi Z."/>
            <person name="Peng M."/>
            <person name="De Vries R.P."/>
            <person name="Grigoriev I."/>
            <person name="Riley R."/>
            <person name="Hilden K."/>
        </authorList>
    </citation>
    <scope>NUCLEOTIDE SEQUENCE [LARGE SCALE GENOMIC DNA]</scope>
    <source>
        <strain evidence="16 17">FBCC735</strain>
    </source>
</reference>
<feature type="region of interest" description="Disordered" evidence="14">
    <location>
        <begin position="253"/>
        <end position="305"/>
    </location>
</feature>
<comment type="similarity">
    <text evidence="2">Belongs to the SARAF family.</text>
</comment>
<gene>
    <name evidence="16" type="ORF">TRAPUB_9567</name>
</gene>
<feature type="transmembrane region" description="Helical" evidence="15">
    <location>
        <begin position="130"/>
        <end position="150"/>
    </location>
</feature>
<evidence type="ECO:0000256" key="7">
    <source>
        <dbReference type="ARBA" id="ARBA00022729"/>
    </source>
</evidence>
<sequence>MSRIRLDSISSLIFYKDTVTASRRAPAVQQLKCLGEPCRLYRPDVVRCVSLGGSDTDVSWKCEADLPEALRFGAVEVLCEGWDGPSDPYILKGSCGLEYRLVQIPDALRRPGADDPAYRGRLSSWLHDPAAAFFMLLWVAVLAFILYNFLSSYFRPRAPAPLGGGASRRPWWGPGSGPGWFPSTRPDDFDPFAHDPPPPYTTTTKGGRWRPGFWSGAALGGLGAFLANRRPARPRAPTSMYDWEGERAFRQTRPVPAPVGSSAGSWGAGASARRRGGRDEGDRGEGPSNLGGMRSGTGIGSSRVR</sequence>
<evidence type="ECO:0000256" key="8">
    <source>
        <dbReference type="ARBA" id="ARBA00022824"/>
    </source>
</evidence>
<keyword evidence="12 15" id="KW-0472">Membrane</keyword>
<evidence type="ECO:0000256" key="10">
    <source>
        <dbReference type="ARBA" id="ARBA00022989"/>
    </source>
</evidence>
<dbReference type="Pfam" id="PF06682">
    <property type="entry name" value="SARAF"/>
    <property type="match status" value="1"/>
</dbReference>
<evidence type="ECO:0000256" key="1">
    <source>
        <dbReference type="ARBA" id="ARBA00004115"/>
    </source>
</evidence>
<dbReference type="AlphaFoldDB" id="A0A1M2W225"/>
<protein>
    <recommendedName>
        <fullName evidence="3">Store-operated calcium entry-associated regulatory factor</fullName>
    </recommendedName>
    <alternativeName>
        <fullName evidence="13">Transmembrane protein 66</fullName>
    </alternativeName>
</protein>
<comment type="subcellular location">
    <subcellularLocation>
        <location evidence="1">Endoplasmic reticulum membrane</location>
        <topology evidence="1">Single-pass type I membrane protein</topology>
    </subcellularLocation>
</comment>
<dbReference type="GO" id="GO:2001256">
    <property type="term" value="P:regulation of store-operated calcium entry"/>
    <property type="evidence" value="ECO:0007669"/>
    <property type="project" value="InterPro"/>
</dbReference>
<dbReference type="OrthoDB" id="20303at2759"/>
<name>A0A1M2W225_TRAPU</name>
<dbReference type="PANTHER" id="PTHR15929:SF0">
    <property type="entry name" value="STORE-OPERATED CALCIUM ENTRY-ASSOCIATED REGULATORY FACTOR"/>
    <property type="match status" value="1"/>
</dbReference>
<dbReference type="OMA" id="WILKGSC"/>
<keyword evidence="5" id="KW-0109">Calcium transport</keyword>
<evidence type="ECO:0000313" key="17">
    <source>
        <dbReference type="Proteomes" id="UP000184267"/>
    </source>
</evidence>
<feature type="compositionally biased region" description="Low complexity" evidence="14">
    <location>
        <begin position="260"/>
        <end position="271"/>
    </location>
</feature>
<evidence type="ECO:0000256" key="4">
    <source>
        <dbReference type="ARBA" id="ARBA00022448"/>
    </source>
</evidence>
<evidence type="ECO:0000256" key="15">
    <source>
        <dbReference type="SAM" id="Phobius"/>
    </source>
</evidence>
<evidence type="ECO:0000256" key="2">
    <source>
        <dbReference type="ARBA" id="ARBA00006833"/>
    </source>
</evidence>
<keyword evidence="6 15" id="KW-0812">Transmembrane</keyword>
<evidence type="ECO:0000313" key="16">
    <source>
        <dbReference type="EMBL" id="OJT13898.1"/>
    </source>
</evidence>
<keyword evidence="11" id="KW-0406">Ion transport</keyword>
<evidence type="ECO:0000256" key="6">
    <source>
        <dbReference type="ARBA" id="ARBA00022692"/>
    </source>
</evidence>
<accession>A0A1M2W225</accession>
<keyword evidence="17" id="KW-1185">Reference proteome</keyword>
<evidence type="ECO:0000256" key="13">
    <source>
        <dbReference type="ARBA" id="ARBA00031116"/>
    </source>
</evidence>
<evidence type="ECO:0000256" key="5">
    <source>
        <dbReference type="ARBA" id="ARBA00022568"/>
    </source>
</evidence>
<organism evidence="16 17">
    <name type="scientific">Trametes pubescens</name>
    <name type="common">White-rot fungus</name>
    <dbReference type="NCBI Taxonomy" id="154538"/>
    <lineage>
        <taxon>Eukaryota</taxon>
        <taxon>Fungi</taxon>
        <taxon>Dikarya</taxon>
        <taxon>Basidiomycota</taxon>
        <taxon>Agaricomycotina</taxon>
        <taxon>Agaricomycetes</taxon>
        <taxon>Polyporales</taxon>
        <taxon>Polyporaceae</taxon>
        <taxon>Trametes</taxon>
    </lineage>
</organism>
<evidence type="ECO:0000256" key="12">
    <source>
        <dbReference type="ARBA" id="ARBA00023136"/>
    </source>
</evidence>
<dbReference type="STRING" id="154538.A0A1M2W225"/>
<keyword evidence="10 15" id="KW-1133">Transmembrane helix</keyword>
<keyword evidence="9" id="KW-0106">Calcium</keyword>
<keyword evidence="7" id="KW-0732">Signal</keyword>
<proteinExistence type="inferred from homology"/>
<dbReference type="Proteomes" id="UP000184267">
    <property type="component" value="Unassembled WGS sequence"/>
</dbReference>
<dbReference type="PANTHER" id="PTHR15929">
    <property type="entry name" value="STORE-OPERATED CALCIUM ENTRY-ASSOCIATED REGULATORY FACTOR"/>
    <property type="match status" value="1"/>
</dbReference>
<keyword evidence="8" id="KW-0256">Endoplasmic reticulum</keyword>
<comment type="caution">
    <text evidence="16">The sequence shown here is derived from an EMBL/GenBank/DDBJ whole genome shotgun (WGS) entry which is preliminary data.</text>
</comment>
<dbReference type="InterPro" id="IPR009567">
    <property type="entry name" value="SARAF"/>
</dbReference>
<dbReference type="EMBL" id="MNAD01000354">
    <property type="protein sequence ID" value="OJT13898.1"/>
    <property type="molecule type" value="Genomic_DNA"/>
</dbReference>